<organism evidence="9 10">
    <name type="scientific">Cyclocybe aegerita</name>
    <name type="common">Black poplar mushroom</name>
    <name type="synonym">Agrocybe aegerita</name>
    <dbReference type="NCBI Taxonomy" id="1973307"/>
    <lineage>
        <taxon>Eukaryota</taxon>
        <taxon>Fungi</taxon>
        <taxon>Dikarya</taxon>
        <taxon>Basidiomycota</taxon>
        <taxon>Agaricomycotina</taxon>
        <taxon>Agaricomycetes</taxon>
        <taxon>Agaricomycetidae</taxon>
        <taxon>Agaricales</taxon>
        <taxon>Agaricineae</taxon>
        <taxon>Bolbitiaceae</taxon>
        <taxon>Cyclocybe</taxon>
    </lineage>
</organism>
<evidence type="ECO:0000313" key="10">
    <source>
        <dbReference type="Proteomes" id="UP000467700"/>
    </source>
</evidence>
<keyword evidence="2" id="KW-0862">Zinc</keyword>
<feature type="region of interest" description="Disordered" evidence="7">
    <location>
        <begin position="210"/>
        <end position="366"/>
    </location>
</feature>
<dbReference type="Proteomes" id="UP000467700">
    <property type="component" value="Unassembled WGS sequence"/>
</dbReference>
<keyword evidence="1" id="KW-0479">Metal-binding</keyword>
<sequence length="366" mass="38828">MTEQAKSSPPTQEHPYPPPTIVPYPHQAYNGAFPPPGGPGGYLPPFFAYPHPPEGNHPEGAPNGVPPGPYMIGLPPGVVYAYPPPQTQAFGAPPTSQPPPALRPKRKQVKMACTNCASACKRCDENRPCERCLKYAIADTCVDGQRKERKRGIKRGPYRRKSKSEGEGSSYSGAEWPNGQPPTTAAAPPPPPVHAVAQYPPEGYYPIYYPPPPGFMPHPHDGQPGPDGSPPHPNAPMMPYYIPAGAYPPFPYPIYPHAGPPPPGAQPAPVPQQSPPQSTSAAVQQPEAQPQTINPADTARKLDTATSATNGAEVATGGKKRSRANKSGESKSKRAKRAEKEKEEEANGTNGIDPAVANGDDHDSSA</sequence>
<name>A0A8S0XRV0_CYCAE</name>
<dbReference type="PANTHER" id="PTHR47659">
    <property type="entry name" value="ZN(II)2CYS6 TRANSCRIPTION FACTOR (EUROFUNG)-RELATED"/>
    <property type="match status" value="1"/>
</dbReference>
<feature type="domain" description="Zn(2)-C6 fungal-type" evidence="8">
    <location>
        <begin position="112"/>
        <end position="143"/>
    </location>
</feature>
<evidence type="ECO:0000313" key="9">
    <source>
        <dbReference type="EMBL" id="CAA7264311.1"/>
    </source>
</evidence>
<evidence type="ECO:0000256" key="3">
    <source>
        <dbReference type="ARBA" id="ARBA00023015"/>
    </source>
</evidence>
<protein>
    <recommendedName>
        <fullName evidence="8">Zn(2)-C6 fungal-type domain-containing protein</fullName>
    </recommendedName>
</protein>
<dbReference type="GO" id="GO:0000981">
    <property type="term" value="F:DNA-binding transcription factor activity, RNA polymerase II-specific"/>
    <property type="evidence" value="ECO:0007669"/>
    <property type="project" value="InterPro"/>
</dbReference>
<dbReference type="GO" id="GO:0008270">
    <property type="term" value="F:zinc ion binding"/>
    <property type="evidence" value="ECO:0007669"/>
    <property type="project" value="InterPro"/>
</dbReference>
<evidence type="ECO:0000256" key="7">
    <source>
        <dbReference type="SAM" id="MobiDB-lite"/>
    </source>
</evidence>
<feature type="compositionally biased region" description="Low complexity" evidence="7">
    <location>
        <begin position="23"/>
        <end position="32"/>
    </location>
</feature>
<keyword evidence="3" id="KW-0805">Transcription regulation</keyword>
<feature type="compositionally biased region" description="Pro residues" evidence="7">
    <location>
        <begin position="246"/>
        <end position="274"/>
    </location>
</feature>
<dbReference type="AlphaFoldDB" id="A0A8S0XRV0"/>
<evidence type="ECO:0000256" key="2">
    <source>
        <dbReference type="ARBA" id="ARBA00022833"/>
    </source>
</evidence>
<dbReference type="InterPro" id="IPR050335">
    <property type="entry name" value="ERT1_acuK_gluconeogen_tf"/>
</dbReference>
<evidence type="ECO:0000256" key="6">
    <source>
        <dbReference type="ARBA" id="ARBA00023242"/>
    </source>
</evidence>
<gene>
    <name evidence="9" type="ORF">AAE3_LOCUS6645</name>
</gene>
<feature type="region of interest" description="Disordered" evidence="7">
    <location>
        <begin position="144"/>
        <end position="196"/>
    </location>
</feature>
<dbReference type="CDD" id="cd00067">
    <property type="entry name" value="GAL4"/>
    <property type="match status" value="1"/>
</dbReference>
<feature type="compositionally biased region" description="Basic residues" evidence="7">
    <location>
        <begin position="147"/>
        <end position="162"/>
    </location>
</feature>
<keyword evidence="10" id="KW-1185">Reference proteome</keyword>
<dbReference type="EMBL" id="CACVBS010000044">
    <property type="protein sequence ID" value="CAA7264311.1"/>
    <property type="molecule type" value="Genomic_DNA"/>
</dbReference>
<keyword evidence="4" id="KW-0238">DNA-binding</keyword>
<dbReference type="InterPro" id="IPR001138">
    <property type="entry name" value="Zn2Cys6_DnaBD"/>
</dbReference>
<evidence type="ECO:0000256" key="4">
    <source>
        <dbReference type="ARBA" id="ARBA00023125"/>
    </source>
</evidence>
<reference evidence="9 10" key="1">
    <citation type="submission" date="2020-01" db="EMBL/GenBank/DDBJ databases">
        <authorList>
            <person name="Gupta K D."/>
        </authorList>
    </citation>
    <scope>NUCLEOTIDE SEQUENCE [LARGE SCALE GENOMIC DNA]</scope>
</reference>
<evidence type="ECO:0000256" key="5">
    <source>
        <dbReference type="ARBA" id="ARBA00023163"/>
    </source>
</evidence>
<dbReference type="PROSITE" id="PS50048">
    <property type="entry name" value="ZN2_CY6_FUNGAL_2"/>
    <property type="match status" value="1"/>
</dbReference>
<feature type="region of interest" description="Disordered" evidence="7">
    <location>
        <begin position="1"/>
        <end position="67"/>
    </location>
</feature>
<keyword evidence="6" id="KW-0539">Nucleus</keyword>
<feature type="compositionally biased region" description="Pro residues" evidence="7">
    <location>
        <begin position="227"/>
        <end position="236"/>
    </location>
</feature>
<comment type="caution">
    <text evidence="9">The sequence shown here is derived from an EMBL/GenBank/DDBJ whole genome shotgun (WGS) entry which is preliminary data.</text>
</comment>
<evidence type="ECO:0000259" key="8">
    <source>
        <dbReference type="PROSITE" id="PS50048"/>
    </source>
</evidence>
<proteinExistence type="predicted"/>
<evidence type="ECO:0000256" key="1">
    <source>
        <dbReference type="ARBA" id="ARBA00022723"/>
    </source>
</evidence>
<feature type="compositionally biased region" description="Basic and acidic residues" evidence="7">
    <location>
        <begin position="326"/>
        <end position="345"/>
    </location>
</feature>
<feature type="compositionally biased region" description="Low complexity" evidence="7">
    <location>
        <begin position="275"/>
        <end position="286"/>
    </location>
</feature>
<dbReference type="PANTHER" id="PTHR47659:SF7">
    <property type="entry name" value="FUNGAL TRANSCRIPTIONAL REGULATORY PROTEIN, N-TERMINAL DOMAIN-CONTAINING PROTEIN"/>
    <property type="match status" value="1"/>
</dbReference>
<dbReference type="OrthoDB" id="5575144at2759"/>
<dbReference type="GO" id="GO:0003677">
    <property type="term" value="F:DNA binding"/>
    <property type="evidence" value="ECO:0007669"/>
    <property type="project" value="UniProtKB-KW"/>
</dbReference>
<keyword evidence="5" id="KW-0804">Transcription</keyword>
<accession>A0A8S0XRV0</accession>